<feature type="transmembrane region" description="Helical" evidence="1">
    <location>
        <begin position="156"/>
        <end position="177"/>
    </location>
</feature>
<evidence type="ECO:0008006" key="4">
    <source>
        <dbReference type="Google" id="ProtNLM"/>
    </source>
</evidence>
<dbReference type="eggNOG" id="ENOG502QUDU">
    <property type="taxonomic scope" value="Eukaryota"/>
</dbReference>
<sequence length="311" mass="35049">MFTISALWFCMKRMPRILALCFNFITIFLTVFLLIGCYSTHHDSTFLVRYKFNSESSFYPVLQNSFATESAETKGLEKIVVKSGYMGICIDKIPSNFNSTSKTICYSRSAIEKTKLYNDVSLTLLNIQSTNSTSTPSKINILELAKLTSDNVIHPYVLMATIVLTILMFILLVYVTVPYELPFKLYINQLLLVWSSALVLLWGMGATSTHIGAHASKDFIPAASLGIISVHVGKKAGTMAWFSFAFLLIDCLILWYLYIRNRKSISQAIDEVHQTTSNPFDDKLNVNKNTNNNYGSYYKYGSDSSTLHSKV</sequence>
<dbReference type="GO" id="GO:0016020">
    <property type="term" value="C:membrane"/>
    <property type="evidence" value="ECO:0007669"/>
    <property type="project" value="InterPro"/>
</dbReference>
<dbReference type="EMBL" id="DS480404">
    <property type="protein sequence ID" value="EDO17460.1"/>
    <property type="molecule type" value="Genomic_DNA"/>
</dbReference>
<feature type="transmembrane region" description="Helical" evidence="1">
    <location>
        <begin position="17"/>
        <end position="39"/>
    </location>
</feature>
<dbReference type="GO" id="GO:0000753">
    <property type="term" value="P:cell morphogenesis involved in conjugation with cellular fusion"/>
    <property type="evidence" value="ECO:0007669"/>
    <property type="project" value="EnsemblFungi"/>
</dbReference>
<name>A7TJZ8_VANPO</name>
<dbReference type="InParanoid" id="A7TJZ8"/>
<dbReference type="GO" id="GO:0000755">
    <property type="term" value="P:cytogamy"/>
    <property type="evidence" value="ECO:0007669"/>
    <property type="project" value="EnsemblFungi"/>
</dbReference>
<protein>
    <recommendedName>
        <fullName evidence="4">Factor-induced gene 1 protein</fullName>
    </recommendedName>
</protein>
<accession>A7TJZ8</accession>
<evidence type="ECO:0000256" key="1">
    <source>
        <dbReference type="SAM" id="Phobius"/>
    </source>
</evidence>
<dbReference type="PhylomeDB" id="A7TJZ8"/>
<dbReference type="GeneID" id="5545680"/>
<evidence type="ECO:0000313" key="2">
    <source>
        <dbReference type="EMBL" id="EDO17460.1"/>
    </source>
</evidence>
<dbReference type="AlphaFoldDB" id="A7TJZ8"/>
<gene>
    <name evidence="2" type="ORF">Kpol_1037p57</name>
</gene>
<dbReference type="GO" id="GO:0043332">
    <property type="term" value="C:mating projection tip"/>
    <property type="evidence" value="ECO:0007669"/>
    <property type="project" value="EnsemblFungi"/>
</dbReference>
<dbReference type="FunCoup" id="A7TJZ8">
    <property type="interactions" value="31"/>
</dbReference>
<keyword evidence="1" id="KW-0812">Transmembrane</keyword>
<dbReference type="PANTHER" id="PTHR28092">
    <property type="entry name" value="FACTOR-INDUCED GENE 1 PROTEIN"/>
    <property type="match status" value="1"/>
</dbReference>
<keyword evidence="3" id="KW-1185">Reference proteome</keyword>
<dbReference type="PANTHER" id="PTHR28092:SF1">
    <property type="entry name" value="FACTOR-INDUCED GENE 1 PROTEIN"/>
    <property type="match status" value="1"/>
</dbReference>
<organism evidence="3">
    <name type="scientific">Vanderwaltozyma polyspora (strain ATCC 22028 / DSM 70294 / BCRC 21397 / CBS 2163 / NBRC 10782 / NRRL Y-8283 / UCD 57-17)</name>
    <name type="common">Kluyveromyces polysporus</name>
    <dbReference type="NCBI Taxonomy" id="436907"/>
    <lineage>
        <taxon>Eukaryota</taxon>
        <taxon>Fungi</taxon>
        <taxon>Dikarya</taxon>
        <taxon>Ascomycota</taxon>
        <taxon>Saccharomycotina</taxon>
        <taxon>Saccharomycetes</taxon>
        <taxon>Saccharomycetales</taxon>
        <taxon>Saccharomycetaceae</taxon>
        <taxon>Vanderwaltozyma</taxon>
    </lineage>
</organism>
<dbReference type="HOGENOM" id="CLU_075335_0_0_1"/>
<dbReference type="Pfam" id="PF12351">
    <property type="entry name" value="Fig1"/>
    <property type="match status" value="1"/>
</dbReference>
<dbReference type="OMA" id="YFGICVN"/>
<dbReference type="RefSeq" id="XP_001645318.1">
    <property type="nucleotide sequence ID" value="XM_001645268.1"/>
</dbReference>
<proteinExistence type="predicted"/>
<dbReference type="InterPro" id="IPR033481">
    <property type="entry name" value="Dni1/Fig1"/>
</dbReference>
<dbReference type="InterPro" id="IPR016509">
    <property type="entry name" value="Fig1"/>
</dbReference>
<dbReference type="GO" id="GO:0009277">
    <property type="term" value="C:fungal-type cell wall"/>
    <property type="evidence" value="ECO:0007669"/>
    <property type="project" value="EnsemblFungi"/>
</dbReference>
<evidence type="ECO:0000313" key="3">
    <source>
        <dbReference type="Proteomes" id="UP000000267"/>
    </source>
</evidence>
<keyword evidence="1" id="KW-0472">Membrane</keyword>
<dbReference type="OrthoDB" id="4089394at2759"/>
<feature type="transmembrane region" description="Helical" evidence="1">
    <location>
        <begin position="183"/>
        <end position="203"/>
    </location>
</feature>
<keyword evidence="1" id="KW-1133">Transmembrane helix</keyword>
<reference evidence="2 3" key="1">
    <citation type="journal article" date="2007" name="Proc. Natl. Acad. Sci. U.S.A.">
        <title>Independent sorting-out of thousands of duplicated gene pairs in two yeast species descended from a whole-genome duplication.</title>
        <authorList>
            <person name="Scannell D.R."/>
            <person name="Frank A.C."/>
            <person name="Conant G.C."/>
            <person name="Byrne K.P."/>
            <person name="Woolfit M."/>
            <person name="Wolfe K.H."/>
        </authorList>
    </citation>
    <scope>NUCLEOTIDE SEQUENCE [LARGE SCALE GENOMIC DNA]</scope>
    <source>
        <strain evidence="3">ATCC 22028 / DSM 70294 / BCRC 21397 / CBS 2163 / NBRC 10782 / NRRL Y-8283 / UCD 57-17</strain>
    </source>
</reference>
<dbReference type="PIRSF" id="PIRSF007138">
    <property type="entry name" value="FIG1"/>
    <property type="match status" value="1"/>
</dbReference>
<feature type="transmembrane region" description="Helical" evidence="1">
    <location>
        <begin position="239"/>
        <end position="259"/>
    </location>
</feature>
<dbReference type="KEGG" id="vpo:Kpol_1037p57"/>
<dbReference type="Proteomes" id="UP000000267">
    <property type="component" value="Unassembled WGS sequence"/>
</dbReference>